<reference evidence="1" key="1">
    <citation type="submission" date="2020-05" db="EMBL/GenBank/DDBJ databases">
        <authorList>
            <person name="Chiriac C."/>
            <person name="Salcher M."/>
            <person name="Ghai R."/>
            <person name="Kavagutti S V."/>
        </authorList>
    </citation>
    <scope>NUCLEOTIDE SEQUENCE</scope>
</reference>
<accession>A0A6J7B0F2</accession>
<organism evidence="1">
    <name type="scientific">freshwater metagenome</name>
    <dbReference type="NCBI Taxonomy" id="449393"/>
    <lineage>
        <taxon>unclassified sequences</taxon>
        <taxon>metagenomes</taxon>
        <taxon>ecological metagenomes</taxon>
    </lineage>
</organism>
<gene>
    <name evidence="1" type="ORF">UFOPK3232_00962</name>
</gene>
<evidence type="ECO:0000313" key="1">
    <source>
        <dbReference type="EMBL" id="CAB4838824.1"/>
    </source>
</evidence>
<protein>
    <submittedName>
        <fullName evidence="1">Unannotated protein</fullName>
    </submittedName>
</protein>
<proteinExistence type="predicted"/>
<dbReference type="EMBL" id="CAFARE010000036">
    <property type="protein sequence ID" value="CAB4838824.1"/>
    <property type="molecule type" value="Genomic_DNA"/>
</dbReference>
<dbReference type="AlphaFoldDB" id="A0A6J7B0F2"/>
<name>A0A6J7B0F2_9ZZZZ</name>
<sequence length="61" mass="6282">MAWVAPTVSASANFSSVTSIAIIVVAPAKRAPCTIFKPTPPQPKTATREPALTAAVFMTAP</sequence>